<dbReference type="HAMAP" id="MF_00837">
    <property type="entry name" value="PagP_transferase"/>
    <property type="match status" value="1"/>
</dbReference>
<dbReference type="EC" id="2.3.1.251" evidence="8"/>
<evidence type="ECO:0000256" key="7">
    <source>
        <dbReference type="ARBA" id="ARBA00023315"/>
    </source>
</evidence>
<evidence type="ECO:0000256" key="2">
    <source>
        <dbReference type="ARBA" id="ARBA00006368"/>
    </source>
</evidence>
<evidence type="ECO:0000256" key="5">
    <source>
        <dbReference type="ARBA" id="ARBA00023136"/>
    </source>
</evidence>
<dbReference type="Gene3D" id="2.40.160.20">
    <property type="match status" value="1"/>
</dbReference>
<dbReference type="AlphaFoldDB" id="A0A085JBL1"/>
<comment type="caution">
    <text evidence="9">The sequence shown here is derived from an EMBL/GenBank/DDBJ whole genome shotgun (WGS) entry which is preliminary data.</text>
</comment>
<dbReference type="EMBL" id="JMPR01000043">
    <property type="protein sequence ID" value="KFD17857.1"/>
    <property type="molecule type" value="Genomic_DNA"/>
</dbReference>
<feature type="signal peptide" evidence="8">
    <location>
        <begin position="1"/>
        <end position="41"/>
    </location>
</feature>
<evidence type="ECO:0000313" key="10">
    <source>
        <dbReference type="Proteomes" id="UP000028602"/>
    </source>
</evidence>
<evidence type="ECO:0000256" key="6">
    <source>
        <dbReference type="ARBA" id="ARBA00023237"/>
    </source>
</evidence>
<dbReference type="Proteomes" id="UP000028602">
    <property type="component" value="Unassembled WGS sequence"/>
</dbReference>
<dbReference type="FunFam" id="2.40.160.20:FF:000002">
    <property type="entry name" value="Lipid A palmitoyltransferase PagP"/>
    <property type="match status" value="1"/>
</dbReference>
<feature type="active site" evidence="8">
    <location>
        <position position="123"/>
    </location>
</feature>
<keyword evidence="3 8" id="KW-0808">Transferase</keyword>
<protein>
    <recommendedName>
        <fullName evidence="8">Lipid A acyltransferase PagP</fullName>
        <ecNumber evidence="8">2.3.1.251</ecNumber>
    </recommendedName>
    <alternativeName>
        <fullName evidence="8">Lipid A acylation protein</fullName>
    </alternativeName>
</protein>
<keyword evidence="6 8" id="KW-0998">Cell outer membrane</keyword>
<dbReference type="InterPro" id="IPR009746">
    <property type="entry name" value="LipidA_acyl_PagP"/>
</dbReference>
<sequence length="207" mass="23629" precursor="true">MLAYRPAHRNNYVAGIAVKFNKYKKLTMFLAGVCSAPFAHAATTGQDISGVWNTFSNNVATTWTSSPNVDLYVPAITWHNRMTYDREHIDRYNERPWGAGGGISRYDEKGNWQGLYLMAFKDSFNKWEPIGGYGWEATWRPLNDQRFHLGAGYTAGVTMRNNWNYIPIPLVLPLASVGYGPATFQMTYIPGTHNNGNVYFAWFRFQF</sequence>
<keyword evidence="4 8" id="KW-0732">Signal</keyword>
<comment type="subunit">
    <text evidence="8">Homodimer.</text>
</comment>
<accession>A0A085JBL1</accession>
<comment type="similarity">
    <text evidence="2 8">Belongs to the lipid A palmitoyltransferase family.</text>
</comment>
<name>A0A085JBL1_9GAMM</name>
<comment type="catalytic activity">
    <reaction evidence="8">
        <text>a lipid IIA + a 1,2-diacyl-sn-glycero-3-phosphocholine = a lipid IIB + a 2-acyl-sn-glycero-3-phosphocholine</text>
        <dbReference type="Rhea" id="RHEA:74283"/>
        <dbReference type="ChEBI" id="CHEBI:57643"/>
        <dbReference type="ChEBI" id="CHEBI:57875"/>
        <dbReference type="ChEBI" id="CHEBI:193144"/>
        <dbReference type="ChEBI" id="CHEBI:193145"/>
        <dbReference type="EC" id="2.3.1.251"/>
    </reaction>
</comment>
<dbReference type="GO" id="GO:0009245">
    <property type="term" value="P:lipid A biosynthetic process"/>
    <property type="evidence" value="ECO:0007669"/>
    <property type="project" value="UniProtKB-UniRule"/>
</dbReference>
<evidence type="ECO:0000256" key="3">
    <source>
        <dbReference type="ARBA" id="ARBA00022679"/>
    </source>
</evidence>
<keyword evidence="10" id="KW-1185">Reference proteome</keyword>
<comment type="catalytic activity">
    <reaction evidence="8">
        <text>a lipid IVA + a 1,2-diacyl-sn-glycero-3-phosphocholine = a lipid IVB + a 2-acyl-sn-glycero-3-phosphocholine</text>
        <dbReference type="Rhea" id="RHEA:74279"/>
        <dbReference type="ChEBI" id="CHEBI:57643"/>
        <dbReference type="ChEBI" id="CHEBI:57875"/>
        <dbReference type="ChEBI" id="CHEBI:176425"/>
        <dbReference type="ChEBI" id="CHEBI:193143"/>
        <dbReference type="EC" id="2.3.1.251"/>
    </reaction>
</comment>
<comment type="subcellular location">
    <subcellularLocation>
        <location evidence="1 8">Cell outer membrane</location>
    </subcellularLocation>
</comment>
<feature type="active site" evidence="8">
    <location>
        <position position="122"/>
    </location>
</feature>
<dbReference type="SUPFAM" id="SSF56925">
    <property type="entry name" value="OMPA-like"/>
    <property type="match status" value="1"/>
</dbReference>
<dbReference type="Pfam" id="PF07017">
    <property type="entry name" value="PagP"/>
    <property type="match status" value="1"/>
</dbReference>
<dbReference type="GO" id="GO:0009279">
    <property type="term" value="C:cell outer membrane"/>
    <property type="evidence" value="ECO:0007669"/>
    <property type="project" value="UniProtKB-SubCell"/>
</dbReference>
<evidence type="ECO:0000256" key="4">
    <source>
        <dbReference type="ARBA" id="ARBA00022729"/>
    </source>
</evidence>
<organism evidence="9 10">
    <name type="scientific">Tatumella ptyseos ATCC 33301</name>
    <dbReference type="NCBI Taxonomy" id="1005995"/>
    <lineage>
        <taxon>Bacteria</taxon>
        <taxon>Pseudomonadati</taxon>
        <taxon>Pseudomonadota</taxon>
        <taxon>Gammaproteobacteria</taxon>
        <taxon>Enterobacterales</taxon>
        <taxon>Erwiniaceae</taxon>
        <taxon>Tatumella</taxon>
    </lineage>
</organism>
<feature type="chain" id="PRO_5008982283" description="Lipid A acyltransferase PagP" evidence="8">
    <location>
        <begin position="42"/>
        <end position="207"/>
    </location>
</feature>
<dbReference type="InterPro" id="IPR011250">
    <property type="entry name" value="OMP/PagP_B-barrel"/>
</dbReference>
<evidence type="ECO:0000313" key="9">
    <source>
        <dbReference type="EMBL" id="KFD17857.1"/>
    </source>
</evidence>
<feature type="active site" evidence="8">
    <location>
        <position position="79"/>
    </location>
</feature>
<dbReference type="GO" id="GO:0016409">
    <property type="term" value="F:palmitoyltransferase activity"/>
    <property type="evidence" value="ECO:0007669"/>
    <property type="project" value="UniProtKB-ARBA"/>
</dbReference>
<evidence type="ECO:0000256" key="8">
    <source>
        <dbReference type="HAMAP-Rule" id="MF_00837"/>
    </source>
</evidence>
<keyword evidence="5 8" id="KW-0472">Membrane</keyword>
<evidence type="ECO:0000256" key="1">
    <source>
        <dbReference type="ARBA" id="ARBA00004442"/>
    </source>
</evidence>
<gene>
    <name evidence="8" type="primary">pagP</name>
    <name evidence="9" type="ORF">GTPT_2904</name>
</gene>
<proteinExistence type="inferred from homology"/>
<comment type="caution">
    <text evidence="8">Lacks conserved residue(s) required for the propagation of feature annotation.</text>
</comment>
<reference evidence="9 10" key="1">
    <citation type="submission" date="2014-05" db="EMBL/GenBank/DDBJ databases">
        <title>ATOL: Assembling a taxonomically balanced genome-scale reconstruction of the evolutionary history of the Enterobacteriaceae.</title>
        <authorList>
            <person name="Plunkett G.III."/>
            <person name="Neeno-Eckwall E.C."/>
            <person name="Glasner J.D."/>
            <person name="Perna N.T."/>
        </authorList>
    </citation>
    <scope>NUCLEOTIDE SEQUENCE [LARGE SCALE GENOMIC DNA]</scope>
    <source>
        <strain evidence="9 10">ATCC 33301</strain>
    </source>
</reference>
<dbReference type="eggNOG" id="ENOG502Z7SY">
    <property type="taxonomic scope" value="Bacteria"/>
</dbReference>
<comment type="catalytic activity">
    <reaction evidence="8">
        <text>a lipid A + a 1,2-diacyl-sn-glycero-3-phosphocholine = a hepta-acyl lipid A + a 2-acyl-sn-glycero-3-phosphocholine</text>
        <dbReference type="Rhea" id="RHEA:74275"/>
        <dbReference type="ChEBI" id="CHEBI:57643"/>
        <dbReference type="ChEBI" id="CHEBI:57875"/>
        <dbReference type="ChEBI" id="CHEBI:193141"/>
        <dbReference type="ChEBI" id="CHEBI:193142"/>
        <dbReference type="EC" id="2.3.1.251"/>
    </reaction>
</comment>
<comment type="function">
    <text evidence="8">Transfers a fatty acid residue from the sn-1 position of a phospholipid to the N-linked hydroxyfatty acid chain on the proximal unit of lipid A or its precursors.</text>
</comment>
<dbReference type="NCBIfam" id="NF008271">
    <property type="entry name" value="PRK11045.1"/>
    <property type="match status" value="1"/>
</dbReference>
<keyword evidence="7 8" id="KW-0012">Acyltransferase</keyword>